<proteinExistence type="inferred from homology"/>
<dbReference type="PANTHER" id="PTHR11552:SF78">
    <property type="entry name" value="GLUCOSE-METHANOL-CHOLINE OXIDOREDUCTASE N-TERMINAL DOMAIN-CONTAINING PROTEIN"/>
    <property type="match status" value="1"/>
</dbReference>
<reference evidence="3 4" key="1">
    <citation type="submission" date="2023-08" db="EMBL/GenBank/DDBJ databases">
        <title>Black Yeasts Isolated from many extreme environments.</title>
        <authorList>
            <person name="Coleine C."/>
            <person name="Stajich J.E."/>
            <person name="Selbmann L."/>
        </authorList>
    </citation>
    <scope>NUCLEOTIDE SEQUENCE [LARGE SCALE GENOMIC DNA]</scope>
    <source>
        <strain evidence="3 4">CCFEE 5885</strain>
    </source>
</reference>
<dbReference type="PIRSF" id="PIRSF000137">
    <property type="entry name" value="Alcohol_oxidase"/>
    <property type="match status" value="1"/>
</dbReference>
<feature type="domain" description="Glucose-methanol-choline oxidoreductase N-terminal" evidence="2">
    <location>
        <begin position="285"/>
        <end position="299"/>
    </location>
</feature>
<organism evidence="3 4">
    <name type="scientific">Lithohypha guttulata</name>
    <dbReference type="NCBI Taxonomy" id="1690604"/>
    <lineage>
        <taxon>Eukaryota</taxon>
        <taxon>Fungi</taxon>
        <taxon>Dikarya</taxon>
        <taxon>Ascomycota</taxon>
        <taxon>Pezizomycotina</taxon>
        <taxon>Eurotiomycetes</taxon>
        <taxon>Chaetothyriomycetidae</taxon>
        <taxon>Chaetothyriales</taxon>
        <taxon>Trichomeriaceae</taxon>
        <taxon>Lithohypha</taxon>
    </lineage>
</organism>
<dbReference type="InterPro" id="IPR007867">
    <property type="entry name" value="GMC_OxRtase_C"/>
</dbReference>
<comment type="caution">
    <text evidence="3">The sequence shown here is derived from an EMBL/GenBank/DDBJ whole genome shotgun (WGS) entry which is preliminary data.</text>
</comment>
<dbReference type="Gene3D" id="3.30.560.10">
    <property type="entry name" value="Glucose Oxidase, domain 3"/>
    <property type="match status" value="1"/>
</dbReference>
<dbReference type="PANTHER" id="PTHR11552">
    <property type="entry name" value="GLUCOSE-METHANOL-CHOLINE GMC OXIDOREDUCTASE"/>
    <property type="match status" value="1"/>
</dbReference>
<dbReference type="SUPFAM" id="SSF54373">
    <property type="entry name" value="FAD-linked reductases, C-terminal domain"/>
    <property type="match status" value="1"/>
</dbReference>
<dbReference type="Proteomes" id="UP001345013">
    <property type="component" value="Unassembled WGS sequence"/>
</dbReference>
<keyword evidence="4" id="KW-1185">Reference proteome</keyword>
<gene>
    <name evidence="3" type="ORF">LTR24_005766</name>
</gene>
<evidence type="ECO:0000313" key="4">
    <source>
        <dbReference type="Proteomes" id="UP001345013"/>
    </source>
</evidence>
<name>A0ABR0K9V4_9EURO</name>
<evidence type="ECO:0000313" key="3">
    <source>
        <dbReference type="EMBL" id="KAK5091870.1"/>
    </source>
</evidence>
<dbReference type="Pfam" id="PF00732">
    <property type="entry name" value="GMC_oxred_N"/>
    <property type="match status" value="1"/>
</dbReference>
<dbReference type="Pfam" id="PF05199">
    <property type="entry name" value="GMC_oxred_C"/>
    <property type="match status" value="1"/>
</dbReference>
<dbReference type="InterPro" id="IPR000172">
    <property type="entry name" value="GMC_OxRdtase_N"/>
</dbReference>
<dbReference type="InterPro" id="IPR012132">
    <property type="entry name" value="GMC_OxRdtase"/>
</dbReference>
<sequence>MGLCTKLPENLQEVDVIIAGGGLTGCVIAGRLAEADPKLSILVIEQGPNNYGMPEVVHPALYPRNLFPSSKITLFWQGNKSPQLNDRSPIVPSGGTLGGGSAMNWMVYTRGQRSDFDSWNAEGWSANEILPFMKKFETYHGRGEKELHGDSGPINVSKGTFTAKGAEDSFLDAAKKVGYPEVSDLQNLDANNGVERYLRYVGTNGRRQDAAHRYLHPKLQSGDYPNLHVLVEKQVIKILLDDNKRAVGVEYQTNPKYMPNPEYLAAGYTSPRTVRASKMVIVSAGANATPLILERSGLGDPKILERAGIPVVEDLPGVGNDYQDHHLSLYSYRTNLHPRQTINGFSDGRFDITAAIRDNDELLGTNAMDAQGKFRPTEAEVEALGPEFKKAWDQDFKDAPDRPLMIMAMYLAYYGDHSVLPDDAEYVSQANWTAYPYSRGSIHITGPTMKDPVDFDVGWLNDTGTGPGQAPGIVDLKKHVWAYKASREIWRRMSIFRGELASTHPTFPEGSKAAVVEKADGPLVHDEDSRIEYTAEDDKAIEDKVRSIISTTWHSLGTCKMMPREKNGVVDNKLNVHGVKGLKLADLSVPPQNVGANTGGTAFVVGERAADIFIRELGIGSQPKL</sequence>
<comment type="similarity">
    <text evidence="1">Belongs to the GMC oxidoreductase family.</text>
</comment>
<evidence type="ECO:0000256" key="1">
    <source>
        <dbReference type="ARBA" id="ARBA00010790"/>
    </source>
</evidence>
<dbReference type="Gene3D" id="3.50.50.60">
    <property type="entry name" value="FAD/NAD(P)-binding domain"/>
    <property type="match status" value="1"/>
</dbReference>
<dbReference type="InterPro" id="IPR036188">
    <property type="entry name" value="FAD/NAD-bd_sf"/>
</dbReference>
<dbReference type="EMBL" id="JAVRRG010000068">
    <property type="protein sequence ID" value="KAK5091870.1"/>
    <property type="molecule type" value="Genomic_DNA"/>
</dbReference>
<dbReference type="PROSITE" id="PS51257">
    <property type="entry name" value="PROKAR_LIPOPROTEIN"/>
    <property type="match status" value="1"/>
</dbReference>
<evidence type="ECO:0000259" key="2">
    <source>
        <dbReference type="PROSITE" id="PS00624"/>
    </source>
</evidence>
<dbReference type="SUPFAM" id="SSF51905">
    <property type="entry name" value="FAD/NAD(P)-binding domain"/>
    <property type="match status" value="1"/>
</dbReference>
<dbReference type="PROSITE" id="PS00624">
    <property type="entry name" value="GMC_OXRED_2"/>
    <property type="match status" value="1"/>
</dbReference>
<protein>
    <recommendedName>
        <fullName evidence="2">Glucose-methanol-choline oxidoreductase N-terminal domain-containing protein</fullName>
    </recommendedName>
</protein>
<accession>A0ABR0K9V4</accession>